<dbReference type="Proteomes" id="UP000037397">
    <property type="component" value="Unassembled WGS sequence"/>
</dbReference>
<sequence>MNDDIHEPAAAYALGAVDDIERASFERHLRTCERCRAEVASYDEAVLSLATSAPEVAPPPSLKASVMAALPPQEPSDRRTAPRTAPARPWLTRTRVLVAAAAVAVLAVIGVGVAQPWQQPTSVAALSPAERVRLSADAQQHTAAVGDARLVVTTSRSAGAATVQTERMPDAPKGHVYQAWFLDAAGTPRSAGIMTGAQPQLLQGTPGASLAVTVEPTGGSAAPTTAPVVRVSLV</sequence>
<gene>
    <name evidence="14" type="ORF">VV01_03725</name>
</gene>
<dbReference type="InterPro" id="IPR018764">
    <property type="entry name" value="RskA_C"/>
</dbReference>
<comment type="subcellular location">
    <subcellularLocation>
        <location evidence="2">Cell membrane</location>
    </subcellularLocation>
    <subcellularLocation>
        <location evidence="1">Membrane</location>
        <topology evidence="1">Single-pass membrane protein</topology>
    </subcellularLocation>
</comment>
<dbReference type="EMBL" id="LAIR01000002">
    <property type="protein sequence ID" value="KNX36460.1"/>
    <property type="molecule type" value="Genomic_DNA"/>
</dbReference>
<evidence type="ECO:0000313" key="15">
    <source>
        <dbReference type="Proteomes" id="UP000037397"/>
    </source>
</evidence>
<feature type="domain" description="Putative zinc-finger" evidence="13">
    <location>
        <begin position="4"/>
        <end position="36"/>
    </location>
</feature>
<dbReference type="Gene3D" id="1.10.10.1320">
    <property type="entry name" value="Anti-sigma factor, zinc-finger domain"/>
    <property type="match status" value="1"/>
</dbReference>
<dbReference type="InterPro" id="IPR027383">
    <property type="entry name" value="Znf_put"/>
</dbReference>
<protein>
    <recommendedName>
        <fullName evidence="10">Regulator of SigK</fullName>
    </recommendedName>
    <alternativeName>
        <fullName evidence="9">Sigma-K anti-sigma factor RskA</fullName>
    </alternativeName>
</protein>
<comment type="caution">
    <text evidence="14">The sequence shown here is derived from an EMBL/GenBank/DDBJ whole genome shotgun (WGS) entry which is preliminary data.</text>
</comment>
<reference evidence="15" key="1">
    <citation type="submission" date="2015-03" db="EMBL/GenBank/DDBJ databases">
        <title>Luteipulveratus halotolerans sp. nov., a novel actinobacterium (Dermacoccaceae) from Sarawak, Malaysia.</title>
        <authorList>
            <person name="Juboi H."/>
            <person name="Basik A."/>
            <person name="Shamsul S.S."/>
            <person name="Arnold P."/>
            <person name="Schmitt E.K."/>
            <person name="Sanglier J.-J."/>
            <person name="Yeo T."/>
        </authorList>
    </citation>
    <scope>NUCLEOTIDE SEQUENCE [LARGE SCALE GENOMIC DNA]</scope>
    <source>
        <strain evidence="15">C296001</strain>
    </source>
</reference>
<evidence type="ECO:0000256" key="6">
    <source>
        <dbReference type="ARBA" id="ARBA00023015"/>
    </source>
</evidence>
<dbReference type="GO" id="GO:0005886">
    <property type="term" value="C:plasma membrane"/>
    <property type="evidence" value="ECO:0007669"/>
    <property type="project" value="UniProtKB-SubCell"/>
</dbReference>
<feature type="transmembrane region" description="Helical" evidence="11">
    <location>
        <begin position="96"/>
        <end position="117"/>
    </location>
</feature>
<evidence type="ECO:0000256" key="8">
    <source>
        <dbReference type="ARBA" id="ARBA00023163"/>
    </source>
</evidence>
<dbReference type="PATRIC" id="fig|1631356.3.peg.677"/>
<dbReference type="OrthoDB" id="153510at2"/>
<dbReference type="Pfam" id="PF13490">
    <property type="entry name" value="zf-HC2"/>
    <property type="match status" value="1"/>
</dbReference>
<proteinExistence type="predicted"/>
<dbReference type="RefSeq" id="WP_050668715.1">
    <property type="nucleotide sequence ID" value="NZ_LAIR01000002.1"/>
</dbReference>
<dbReference type="Pfam" id="PF10099">
    <property type="entry name" value="RskA_C"/>
    <property type="match status" value="1"/>
</dbReference>
<dbReference type="PANTHER" id="PTHR37461:SF1">
    <property type="entry name" value="ANTI-SIGMA-K FACTOR RSKA"/>
    <property type="match status" value="1"/>
</dbReference>
<dbReference type="STRING" id="1631356.VV01_03725"/>
<dbReference type="InterPro" id="IPR051474">
    <property type="entry name" value="Anti-sigma-K/W_factor"/>
</dbReference>
<evidence type="ECO:0000256" key="9">
    <source>
        <dbReference type="ARBA" id="ARBA00029829"/>
    </source>
</evidence>
<evidence type="ECO:0000256" key="4">
    <source>
        <dbReference type="ARBA" id="ARBA00022692"/>
    </source>
</evidence>
<evidence type="ECO:0000313" key="14">
    <source>
        <dbReference type="EMBL" id="KNX36460.1"/>
    </source>
</evidence>
<dbReference type="GO" id="GO:0016989">
    <property type="term" value="F:sigma factor antagonist activity"/>
    <property type="evidence" value="ECO:0007669"/>
    <property type="project" value="TreeGrafter"/>
</dbReference>
<keyword evidence="3" id="KW-1003">Cell membrane</keyword>
<evidence type="ECO:0000256" key="7">
    <source>
        <dbReference type="ARBA" id="ARBA00023136"/>
    </source>
</evidence>
<name>A0A0L6CFV9_9MICO</name>
<keyword evidence="15" id="KW-1185">Reference proteome</keyword>
<dbReference type="PANTHER" id="PTHR37461">
    <property type="entry name" value="ANTI-SIGMA-K FACTOR RSKA"/>
    <property type="match status" value="1"/>
</dbReference>
<evidence type="ECO:0000256" key="3">
    <source>
        <dbReference type="ARBA" id="ARBA00022475"/>
    </source>
</evidence>
<dbReference type="GO" id="GO:0006417">
    <property type="term" value="P:regulation of translation"/>
    <property type="evidence" value="ECO:0007669"/>
    <property type="project" value="TreeGrafter"/>
</dbReference>
<keyword evidence="5 11" id="KW-1133">Transmembrane helix</keyword>
<evidence type="ECO:0000256" key="1">
    <source>
        <dbReference type="ARBA" id="ARBA00004167"/>
    </source>
</evidence>
<keyword evidence="7 11" id="KW-0472">Membrane</keyword>
<evidence type="ECO:0000256" key="11">
    <source>
        <dbReference type="SAM" id="Phobius"/>
    </source>
</evidence>
<evidence type="ECO:0000256" key="5">
    <source>
        <dbReference type="ARBA" id="ARBA00022989"/>
    </source>
</evidence>
<evidence type="ECO:0000256" key="2">
    <source>
        <dbReference type="ARBA" id="ARBA00004236"/>
    </source>
</evidence>
<organism evidence="14 15">
    <name type="scientific">Luteipulveratus halotolerans</name>
    <dbReference type="NCBI Taxonomy" id="1631356"/>
    <lineage>
        <taxon>Bacteria</taxon>
        <taxon>Bacillati</taxon>
        <taxon>Actinomycetota</taxon>
        <taxon>Actinomycetes</taxon>
        <taxon>Micrococcales</taxon>
        <taxon>Dermacoccaceae</taxon>
        <taxon>Luteipulveratus</taxon>
    </lineage>
</organism>
<keyword evidence="6" id="KW-0805">Transcription regulation</keyword>
<accession>A0A0L6CFV9</accession>
<feature type="domain" description="Anti-sigma K factor RskA C-terminal" evidence="12">
    <location>
        <begin position="98"/>
        <end position="228"/>
    </location>
</feature>
<keyword evidence="4 11" id="KW-0812">Transmembrane</keyword>
<dbReference type="InterPro" id="IPR041916">
    <property type="entry name" value="Anti_sigma_zinc_sf"/>
</dbReference>
<keyword evidence="8" id="KW-0804">Transcription</keyword>
<evidence type="ECO:0000256" key="10">
    <source>
        <dbReference type="ARBA" id="ARBA00030803"/>
    </source>
</evidence>
<dbReference type="AlphaFoldDB" id="A0A0L6CFV9"/>
<evidence type="ECO:0000259" key="12">
    <source>
        <dbReference type="Pfam" id="PF10099"/>
    </source>
</evidence>
<evidence type="ECO:0000259" key="13">
    <source>
        <dbReference type="Pfam" id="PF13490"/>
    </source>
</evidence>